<feature type="binding site" evidence="16">
    <location>
        <position position="689"/>
    </location>
    <ligand>
        <name>[4Fe-4S] cluster</name>
        <dbReference type="ChEBI" id="CHEBI:49883"/>
    </ligand>
</feature>
<dbReference type="InterPro" id="IPR036188">
    <property type="entry name" value="FAD/NAD-bd_sf"/>
</dbReference>
<evidence type="ECO:0000259" key="20">
    <source>
        <dbReference type="Pfam" id="PF07992"/>
    </source>
</evidence>
<dbReference type="GO" id="GO:0098809">
    <property type="term" value="F:nitrite reductase activity"/>
    <property type="evidence" value="ECO:0007669"/>
    <property type="project" value="InterPro"/>
</dbReference>
<evidence type="ECO:0000259" key="17">
    <source>
        <dbReference type="Pfam" id="PF01077"/>
    </source>
</evidence>
<dbReference type="InterPro" id="IPR005117">
    <property type="entry name" value="NiRdtase/SiRdtase_haem-b_fer"/>
</dbReference>
<keyword evidence="9 15" id="KW-0274">FAD</keyword>
<feature type="domain" description="Nitrite/sulphite reductase 4Fe-4S" evidence="17">
    <location>
        <begin position="636"/>
        <end position="770"/>
    </location>
</feature>
<reference evidence="22 23" key="1">
    <citation type="submission" date="2016-04" db="EMBL/GenBank/DDBJ databases">
        <title>Draft genome sequence of freshwater magnetotactic bacteria Magnetospirillum marisnigri SP-1 and Magnetospirillum moscoviense BB-1.</title>
        <authorList>
            <person name="Koziaeva V."/>
            <person name="Dziuba M.V."/>
            <person name="Ivanov T.M."/>
            <person name="Kuznetsov B."/>
            <person name="Grouzdev D.S."/>
        </authorList>
    </citation>
    <scope>NUCLEOTIDE SEQUENCE [LARGE SCALE GENOMIC DNA]</scope>
    <source>
        <strain evidence="22 23">BB-1</strain>
    </source>
</reference>
<evidence type="ECO:0000256" key="8">
    <source>
        <dbReference type="ARBA" id="ARBA00022723"/>
    </source>
</evidence>
<dbReference type="EMBL" id="LWQU01000141">
    <property type="protein sequence ID" value="OAN50040.1"/>
    <property type="molecule type" value="Genomic_DNA"/>
</dbReference>
<evidence type="ECO:0000256" key="10">
    <source>
        <dbReference type="ARBA" id="ARBA00023002"/>
    </source>
</evidence>
<dbReference type="InterPro" id="IPR006066">
    <property type="entry name" value="NO2/SO3_Rdtase_FeS/sirohaem_BS"/>
</dbReference>
<evidence type="ECO:0000256" key="16">
    <source>
        <dbReference type="PIRSR" id="PIRSR037149-1"/>
    </source>
</evidence>
<evidence type="ECO:0000256" key="14">
    <source>
        <dbReference type="ARBA" id="ARBA00034078"/>
    </source>
</evidence>
<dbReference type="Pfam" id="PF01077">
    <property type="entry name" value="NIR_SIR"/>
    <property type="match status" value="1"/>
</dbReference>
<gene>
    <name evidence="22" type="ORF">A6A05_02170</name>
</gene>
<evidence type="ECO:0000313" key="23">
    <source>
        <dbReference type="Proteomes" id="UP000078543"/>
    </source>
</evidence>
<dbReference type="Pfam" id="PF18267">
    <property type="entry name" value="Rubredoxin_C"/>
    <property type="match status" value="1"/>
</dbReference>
<keyword evidence="4 16" id="KW-0004">4Fe-4S</keyword>
<evidence type="ECO:0000256" key="7">
    <source>
        <dbReference type="ARBA" id="ARBA00022714"/>
    </source>
</evidence>
<dbReference type="Pfam" id="PF04324">
    <property type="entry name" value="Fer2_BFD"/>
    <property type="match status" value="2"/>
</dbReference>
<feature type="domain" description="FAD/NAD(P)-binding" evidence="20">
    <location>
        <begin position="8"/>
        <end position="293"/>
    </location>
</feature>
<comment type="cofactor">
    <cofactor evidence="14">
        <name>[2Fe-2S] cluster</name>
        <dbReference type="ChEBI" id="CHEBI:190135"/>
    </cofactor>
</comment>
<evidence type="ECO:0000256" key="12">
    <source>
        <dbReference type="ARBA" id="ARBA00023014"/>
    </source>
</evidence>
<dbReference type="GO" id="GO:0020037">
    <property type="term" value="F:heme binding"/>
    <property type="evidence" value="ECO:0007669"/>
    <property type="project" value="InterPro"/>
</dbReference>
<keyword evidence="23" id="KW-1185">Reference proteome</keyword>
<dbReference type="Pfam" id="PF07992">
    <property type="entry name" value="Pyr_redox_2"/>
    <property type="match status" value="1"/>
</dbReference>
<dbReference type="NCBIfam" id="TIGR02374">
    <property type="entry name" value="nitri_red_nirB"/>
    <property type="match status" value="1"/>
</dbReference>
<comment type="cofactor">
    <cofactor evidence="16">
        <name>[4Fe-4S] cluster</name>
        <dbReference type="ChEBI" id="CHEBI:49883"/>
    </cofactor>
    <text evidence="16">Binds 1 [4Fe-4S] cluster per subunit.</text>
</comment>
<dbReference type="CDD" id="cd19943">
    <property type="entry name" value="NirB_Fer2_BFD-like_1"/>
    <property type="match status" value="1"/>
</dbReference>
<evidence type="ECO:0000259" key="18">
    <source>
        <dbReference type="Pfam" id="PF03460"/>
    </source>
</evidence>
<dbReference type="OrthoDB" id="9768666at2"/>
<evidence type="ECO:0000256" key="9">
    <source>
        <dbReference type="ARBA" id="ARBA00022827"/>
    </source>
</evidence>
<dbReference type="PANTHER" id="PTHR43809">
    <property type="entry name" value="NITRITE REDUCTASE (NADH) LARGE SUBUNIT"/>
    <property type="match status" value="1"/>
</dbReference>
<dbReference type="InterPro" id="IPR017121">
    <property type="entry name" value="Nitrite_Rdtase_lsu"/>
</dbReference>
<dbReference type="InterPro" id="IPR006067">
    <property type="entry name" value="NO2/SO3_Rdtase_4Fe4S_dom"/>
</dbReference>
<dbReference type="GO" id="GO:0042128">
    <property type="term" value="P:nitrate assimilation"/>
    <property type="evidence" value="ECO:0007669"/>
    <property type="project" value="UniProtKB-UniRule"/>
</dbReference>
<keyword evidence="5 16" id="KW-0349">Heme</keyword>
<protein>
    <submittedName>
        <fullName evidence="22">Nitrite reductase large subunit</fullName>
    </submittedName>
</protein>
<dbReference type="GO" id="GO:0046872">
    <property type="term" value="F:metal ion binding"/>
    <property type="evidence" value="ECO:0007669"/>
    <property type="project" value="UniProtKB-KW"/>
</dbReference>
<dbReference type="InterPro" id="IPR052034">
    <property type="entry name" value="NasD-like"/>
</dbReference>
<keyword evidence="8 16" id="KW-0479">Metal-binding</keyword>
<keyword evidence="10" id="KW-0560">Oxidoreductase</keyword>
<dbReference type="InterPro" id="IPR041854">
    <property type="entry name" value="BFD-like_2Fe2S-bd_dom_sf"/>
</dbReference>
<dbReference type="InterPro" id="IPR023753">
    <property type="entry name" value="FAD/NAD-binding_dom"/>
</dbReference>
<dbReference type="Gene3D" id="3.50.50.60">
    <property type="entry name" value="FAD/NAD(P)-binding domain"/>
    <property type="match status" value="2"/>
</dbReference>
<dbReference type="InterPro" id="IPR041575">
    <property type="entry name" value="Rubredoxin_C"/>
</dbReference>
<evidence type="ECO:0000256" key="11">
    <source>
        <dbReference type="ARBA" id="ARBA00023004"/>
    </source>
</evidence>
<keyword evidence="7" id="KW-0001">2Fe-2S</keyword>
<dbReference type="Gene3D" id="3.90.480.10">
    <property type="entry name" value="Sulfite Reductase Hemoprotein,Domain 2"/>
    <property type="match status" value="1"/>
</dbReference>
<dbReference type="InterPro" id="IPR045854">
    <property type="entry name" value="NO2/SO3_Rdtase_4Fe4S_sf"/>
</dbReference>
<evidence type="ECO:0000259" key="21">
    <source>
        <dbReference type="Pfam" id="PF18267"/>
    </source>
</evidence>
<comment type="caution">
    <text evidence="22">The sequence shown here is derived from an EMBL/GenBank/DDBJ whole genome shotgun (WGS) entry which is preliminary data.</text>
</comment>
<feature type="binding site" description="axial binding residue" evidence="16">
    <location>
        <position position="689"/>
    </location>
    <ligand>
        <name>siroheme</name>
        <dbReference type="ChEBI" id="CHEBI:60052"/>
    </ligand>
    <ligandPart>
        <name>Fe</name>
        <dbReference type="ChEBI" id="CHEBI:18248"/>
    </ligandPart>
</feature>
<feature type="binding site" evidence="16">
    <location>
        <position position="651"/>
    </location>
    <ligand>
        <name>[4Fe-4S] cluster</name>
        <dbReference type="ChEBI" id="CHEBI:49883"/>
    </ligand>
</feature>
<evidence type="ECO:0000313" key="22">
    <source>
        <dbReference type="EMBL" id="OAN50040.1"/>
    </source>
</evidence>
<dbReference type="Gene3D" id="1.10.10.1100">
    <property type="entry name" value="BFD-like [2Fe-2S]-binding domain"/>
    <property type="match status" value="1"/>
</dbReference>
<dbReference type="UniPathway" id="UPA00653"/>
<evidence type="ECO:0000256" key="4">
    <source>
        <dbReference type="ARBA" id="ARBA00022485"/>
    </source>
</evidence>
<evidence type="ECO:0000256" key="15">
    <source>
        <dbReference type="PIRNR" id="PIRNR037149"/>
    </source>
</evidence>
<dbReference type="GO" id="GO:0051537">
    <property type="term" value="F:2 iron, 2 sulfur cluster binding"/>
    <property type="evidence" value="ECO:0007669"/>
    <property type="project" value="UniProtKB-KW"/>
</dbReference>
<comment type="cofactor">
    <cofactor evidence="1 15">
        <name>FAD</name>
        <dbReference type="ChEBI" id="CHEBI:57692"/>
    </cofactor>
</comment>
<dbReference type="PRINTS" id="PR00368">
    <property type="entry name" value="FADPNR"/>
</dbReference>
<feature type="domain" description="BFD-like [2Fe-2S]-binding" evidence="19">
    <location>
        <begin position="427"/>
        <end position="475"/>
    </location>
</feature>
<dbReference type="InterPro" id="IPR012744">
    <property type="entry name" value="Nitri_red_NirB"/>
</dbReference>
<evidence type="ECO:0000259" key="19">
    <source>
        <dbReference type="Pfam" id="PF04324"/>
    </source>
</evidence>
<dbReference type="RefSeq" id="WP_068500770.1">
    <property type="nucleotide sequence ID" value="NZ_LWQU01000141.1"/>
</dbReference>
<dbReference type="PIRSF" id="PIRSF037149">
    <property type="entry name" value="NirB"/>
    <property type="match status" value="1"/>
</dbReference>
<feature type="domain" description="NADH-rubredoxin oxidoreductase C-terminal" evidence="21">
    <location>
        <begin position="320"/>
        <end position="388"/>
    </location>
</feature>
<dbReference type="InterPro" id="IPR007419">
    <property type="entry name" value="BFD-like_2Fe2S-bd_dom"/>
</dbReference>
<evidence type="ECO:0000256" key="1">
    <source>
        <dbReference type="ARBA" id="ARBA00001974"/>
    </source>
</evidence>
<dbReference type="PRINTS" id="PR00397">
    <property type="entry name" value="SIROHAEM"/>
</dbReference>
<feature type="domain" description="Nitrite/Sulfite reductase ferredoxin-like" evidence="18">
    <location>
        <begin position="563"/>
        <end position="626"/>
    </location>
</feature>
<name>A0A178MMP2_9PROT</name>
<keyword evidence="13 15" id="KW-0534">Nitrate assimilation</keyword>
<feature type="binding site" evidence="16">
    <location>
        <position position="685"/>
    </location>
    <ligand>
        <name>[4Fe-4S] cluster</name>
        <dbReference type="ChEBI" id="CHEBI:49883"/>
    </ligand>
</feature>
<dbReference type="Gene3D" id="3.30.413.10">
    <property type="entry name" value="Sulfite Reductase Hemoprotein, domain 1"/>
    <property type="match status" value="1"/>
</dbReference>
<dbReference type="GO" id="GO:0051539">
    <property type="term" value="F:4 iron, 4 sulfur cluster binding"/>
    <property type="evidence" value="ECO:0007669"/>
    <property type="project" value="UniProtKB-KW"/>
</dbReference>
<dbReference type="GO" id="GO:0050661">
    <property type="term" value="F:NADP binding"/>
    <property type="evidence" value="ECO:0007669"/>
    <property type="project" value="UniProtKB-UniRule"/>
</dbReference>
<keyword evidence="11 16" id="KW-0408">Iron</keyword>
<sequence length="816" mass="87717">MNAQPRSRLVVIGNGMAGMRTVEELLAIAPVRYDITVFGAEPHPNYNRIMLSSVLAGEKGVDDIVINPRQWYADNQITLHTGDPVVAIDRAAKTVTAASGLVVAYDKLLIATGSKPLMPPLPGLELPGVVAFRDIHDVDKMLAAAKAGSRAVVIGGGLLGLEAAWGLKRQGMPVALVHLMPTLMERQLDVEAGSMLQRDLTDRGLHFFTSGQTEEITGTTHAQGVKLADGRFVPGELVVVAIGIRPNVDLAKAAGLAINRGIEVGDDMATSDADIYSVGECVEHNGQVFGLVAPLWEQAKVCAAQLAGDRAASYVTPALSTRLKITGIDVFSAGQLTAQDEADSEIVFRDAAKGVYRKLVIREDRLVGAVMYGDVADANWYFQLLRQESDVGPLRDRLIFGQQFADACCGGAKGAMDVAAMSDDTQVCGCNGVSKGTIVKAINAKGLTSLDEVRAHTKASASCGQCSGVVQAILAHVTGADAAISEAMCKCTEHGHAHVRQAIVEQGLKTQGQVRRALGWKTDDGCAKCRPALNYYLLCAWPGEYLDDARSRFINERVHANIQKDGTYSVVPRMWGGLTTPDELRAIADVADKFKVPMVKVTGGQRIDLFGIKKEDLPAVWGDLNKAGLVSGHAYAKGLRTVKTCVGSEWCRFGTQDSTGLGVKLEKLLWGSWTPHKVKLAVSGCPRNCAEATIKDFGIVCVDAGYDILIGGNGGIEVRVTDQFTRVATEDEVLEIIAALMQLYREEGFYLERTAPWVERVGMAHIKARVLDDGAGRKALEARFLFSQQYAQIDPWAERAEGGIDAHEFQPLAVVE</sequence>
<dbReference type="PROSITE" id="PS00365">
    <property type="entry name" value="NIR_SIR"/>
    <property type="match status" value="1"/>
</dbReference>
<dbReference type="SUPFAM" id="SSF51905">
    <property type="entry name" value="FAD/NAD(P)-binding domain"/>
    <property type="match status" value="2"/>
</dbReference>
<dbReference type="Proteomes" id="UP000078543">
    <property type="component" value="Unassembled WGS sequence"/>
</dbReference>
<organism evidence="22 23">
    <name type="scientific">Magnetospirillum moscoviense</name>
    <dbReference type="NCBI Taxonomy" id="1437059"/>
    <lineage>
        <taxon>Bacteria</taxon>
        <taxon>Pseudomonadati</taxon>
        <taxon>Pseudomonadota</taxon>
        <taxon>Alphaproteobacteria</taxon>
        <taxon>Rhodospirillales</taxon>
        <taxon>Rhodospirillaceae</taxon>
        <taxon>Magnetospirillum</taxon>
    </lineage>
</organism>
<evidence type="ECO:0000256" key="13">
    <source>
        <dbReference type="ARBA" id="ARBA00023063"/>
    </source>
</evidence>
<evidence type="ECO:0000256" key="5">
    <source>
        <dbReference type="ARBA" id="ARBA00022617"/>
    </source>
</evidence>
<feature type="binding site" evidence="16">
    <location>
        <position position="645"/>
    </location>
    <ligand>
        <name>[4Fe-4S] cluster</name>
        <dbReference type="ChEBI" id="CHEBI:49883"/>
    </ligand>
</feature>
<evidence type="ECO:0000256" key="3">
    <source>
        <dbReference type="ARBA" id="ARBA00010429"/>
    </source>
</evidence>
<proteinExistence type="inferred from homology"/>
<comment type="pathway">
    <text evidence="2">Nitrogen metabolism; nitrate reduction (assimilation).</text>
</comment>
<comment type="similarity">
    <text evidence="3">Belongs to the nitrite and sulfite reductase 4Fe-4S domain family.</text>
</comment>
<evidence type="ECO:0000256" key="6">
    <source>
        <dbReference type="ARBA" id="ARBA00022630"/>
    </source>
</evidence>
<feature type="domain" description="BFD-like [2Fe-2S]-binding" evidence="19">
    <location>
        <begin position="488"/>
        <end position="537"/>
    </location>
</feature>
<accession>A0A178MMP2</accession>
<comment type="cofactor">
    <cofactor evidence="16">
        <name>siroheme</name>
        <dbReference type="ChEBI" id="CHEBI:60052"/>
    </cofactor>
    <text evidence="16">Binds 1 siroheme per subunit.</text>
</comment>
<dbReference type="CDD" id="cd19944">
    <property type="entry name" value="NirB_Fer2_BFD-like_2"/>
    <property type="match status" value="1"/>
</dbReference>
<keyword evidence="6 15" id="KW-0285">Flavoprotein</keyword>
<dbReference type="PRINTS" id="PR00411">
    <property type="entry name" value="PNDRDTASEI"/>
</dbReference>
<keyword evidence="12 16" id="KW-0411">Iron-sulfur</keyword>
<evidence type="ECO:0000256" key="2">
    <source>
        <dbReference type="ARBA" id="ARBA00005096"/>
    </source>
</evidence>
<dbReference type="InterPro" id="IPR016156">
    <property type="entry name" value="FAD/NAD-linked_Rdtase_dimer_sf"/>
</dbReference>
<dbReference type="SUPFAM" id="SSF55124">
    <property type="entry name" value="Nitrite/Sulfite reductase N-terminal domain-like"/>
    <property type="match status" value="1"/>
</dbReference>
<dbReference type="GO" id="GO:0050660">
    <property type="term" value="F:flavin adenine dinucleotide binding"/>
    <property type="evidence" value="ECO:0007669"/>
    <property type="project" value="UniProtKB-UniRule"/>
</dbReference>
<dbReference type="Gene3D" id="3.30.390.30">
    <property type="match status" value="1"/>
</dbReference>
<dbReference type="AlphaFoldDB" id="A0A178MMP2"/>
<dbReference type="PANTHER" id="PTHR43809:SF1">
    <property type="entry name" value="NITRITE REDUCTASE (NADH) LARGE SUBUNIT"/>
    <property type="match status" value="1"/>
</dbReference>
<dbReference type="STRING" id="1437059.A6A05_02170"/>
<dbReference type="SUPFAM" id="SSF56014">
    <property type="entry name" value="Nitrite and sulphite reductase 4Fe-4S domain-like"/>
    <property type="match status" value="1"/>
</dbReference>
<dbReference type="InterPro" id="IPR036136">
    <property type="entry name" value="Nit/Sulf_reduc_fer-like_dom_sf"/>
</dbReference>
<dbReference type="Pfam" id="PF03460">
    <property type="entry name" value="NIR_SIR_ferr"/>
    <property type="match status" value="1"/>
</dbReference>